<sequence>MALRTWSETRQSTRVFNESAPALHAALKAVIERGIRHVVLLGDYSDDGQRSTMRRLREILLGYEKEFGLKFYALPGNHDIFGPAGRHQTKQFISADGSGVLITSDKTLTHGAVIVSDDMYCEGYPVGLQPMREFGYYRQPSYLHWETPFGLSDRDEDRRYEIASPDCENVYSLMDASYLVEPEPGLWLLMIDANIFEPRNGSFAREEEAAFIDSTAAGWNALLRCKPFLIDWIASVAARANASGKTLLAFSHYPVLDPFDGTSAAEAALFGETNVVRRTPQPAVAAKLIQSGVEVHFSGHLHVEGVTRAVMEHGELRNIAVPSLVAFPPAFKTVALTDKGVMVDTISLNDMPVEQAISAAYRLEANRTGETEDSAIAANDYRTFLVDHLRSLIQHRYFKKEWPQAVVQDLMDQDFRSACGILGSALDQPDLLRHLAETVNLPEADLGDIPLIDIILDWYCLRQASQLAFGTISQSRLDLYAALGARCLKHTPSPAEHETERFLRIFFSGFNGFVKRANRSISRLEITLKSQREAVA</sequence>
<dbReference type="InterPro" id="IPR029052">
    <property type="entry name" value="Metallo-depent_PP-like"/>
</dbReference>
<proteinExistence type="predicted"/>
<dbReference type="AlphaFoldDB" id="A0A7W6LHD0"/>
<accession>A0A7W6LHD0</accession>
<dbReference type="EMBL" id="JACIEC010000003">
    <property type="protein sequence ID" value="MBB4144261.1"/>
    <property type="molecule type" value="Genomic_DNA"/>
</dbReference>
<feature type="domain" description="Calcineurin-like phosphoesterase" evidence="1">
    <location>
        <begin position="21"/>
        <end position="86"/>
    </location>
</feature>
<dbReference type="SUPFAM" id="SSF56300">
    <property type="entry name" value="Metallo-dependent phosphatases"/>
    <property type="match status" value="1"/>
</dbReference>
<dbReference type="Pfam" id="PF00149">
    <property type="entry name" value="Metallophos"/>
    <property type="match status" value="1"/>
</dbReference>
<dbReference type="InterPro" id="IPR004843">
    <property type="entry name" value="Calcineurin-like_PHP"/>
</dbReference>
<protein>
    <submittedName>
        <fullName evidence="2">3',5'-cyclic AMP phosphodiesterase CpdA</fullName>
    </submittedName>
</protein>
<dbReference type="CDD" id="cd00838">
    <property type="entry name" value="MPP_superfamily"/>
    <property type="match status" value="1"/>
</dbReference>
<evidence type="ECO:0000313" key="2">
    <source>
        <dbReference type="EMBL" id="MBB4144261.1"/>
    </source>
</evidence>
<organism evidence="2 3">
    <name type="scientific">Rhizobium rhizoryzae</name>
    <dbReference type="NCBI Taxonomy" id="451876"/>
    <lineage>
        <taxon>Bacteria</taxon>
        <taxon>Pseudomonadati</taxon>
        <taxon>Pseudomonadota</taxon>
        <taxon>Alphaproteobacteria</taxon>
        <taxon>Hyphomicrobiales</taxon>
        <taxon>Rhizobiaceae</taxon>
        <taxon>Rhizobium/Agrobacterium group</taxon>
        <taxon>Rhizobium</taxon>
    </lineage>
</organism>
<evidence type="ECO:0000313" key="3">
    <source>
        <dbReference type="Proteomes" id="UP000519897"/>
    </source>
</evidence>
<comment type="caution">
    <text evidence="2">The sequence shown here is derived from an EMBL/GenBank/DDBJ whole genome shotgun (WGS) entry which is preliminary data.</text>
</comment>
<keyword evidence="3" id="KW-1185">Reference proteome</keyword>
<dbReference type="GO" id="GO:0016787">
    <property type="term" value="F:hydrolase activity"/>
    <property type="evidence" value="ECO:0007669"/>
    <property type="project" value="InterPro"/>
</dbReference>
<name>A0A7W6LHD0_9HYPH</name>
<dbReference type="Proteomes" id="UP000519897">
    <property type="component" value="Unassembled WGS sequence"/>
</dbReference>
<reference evidence="2 3" key="1">
    <citation type="submission" date="2020-08" db="EMBL/GenBank/DDBJ databases">
        <title>Genomic Encyclopedia of Type Strains, Phase IV (KMG-IV): sequencing the most valuable type-strain genomes for metagenomic binning, comparative biology and taxonomic classification.</title>
        <authorList>
            <person name="Goeker M."/>
        </authorList>
    </citation>
    <scope>NUCLEOTIDE SEQUENCE [LARGE SCALE GENOMIC DNA]</scope>
    <source>
        <strain evidence="2 3">DSM 29514</strain>
    </source>
</reference>
<dbReference type="Gene3D" id="3.60.21.10">
    <property type="match status" value="2"/>
</dbReference>
<gene>
    <name evidence="2" type="ORF">GGQ72_002818</name>
</gene>
<evidence type="ECO:0000259" key="1">
    <source>
        <dbReference type="Pfam" id="PF00149"/>
    </source>
</evidence>